<reference evidence="4 5" key="1">
    <citation type="submission" date="2019-03" db="EMBL/GenBank/DDBJ databases">
        <title>Draft genome sequences of novel Actinobacteria.</title>
        <authorList>
            <person name="Sahin N."/>
            <person name="Ay H."/>
            <person name="Saygin H."/>
        </authorList>
    </citation>
    <scope>NUCLEOTIDE SEQUENCE [LARGE SCALE GENOMIC DNA]</scope>
    <source>
        <strain evidence="4 5">KC310</strain>
    </source>
</reference>
<sequence length="522" mass="59168">MARGSGSSKSYRDWEAERRRQERAAEQARQKRERERKAEEQRRLQAEVSARDTEAAERTRQIEARVETLETLLRSSLDRDPRVQLASLRQRADVPPLDLGPFAVPYPAPVWEPPAPPGRLQRAFGGVQRYEIALRQAEADFARTQAEHQQRETQRQQEVITRRRANQQRVAAAERAAAEKNARVDAMQAGLRSGERHAVSDYMDLVLQASPYPEDFPTERRAGYVPESSLLAVEWYLPPPEIIPEHKLYKHIKNRKAVEPTARSIAETRQLYQRVIAQIALRTLREVFDADPNQLITTIVFNGLVRTIDPVTGQQIEPHLITLRATREQFSAVVLNEPRLKPVECVRRHFHARVSPHPDELEPVKPVMPFNMADPRIVDPVDIISDIDQRPNLLDLHPKDFEAFIQNLFTKMGFDTKLYQASGDGGVDCVAYAARSVASSKIIVQAKLYTKTVQPTHVRDLYGTMQHEGATNGIMITTSGYGPDSYKFASGKPLELIDGAGLLALCHEHNIPARILPREKQP</sequence>
<dbReference type="Gene3D" id="3.40.1350.10">
    <property type="match status" value="1"/>
</dbReference>
<protein>
    <submittedName>
        <fullName evidence="4">Restriction endonuclease</fullName>
    </submittedName>
</protein>
<organism evidence="4 5">
    <name type="scientific">Nonomuraea deserti</name>
    <dbReference type="NCBI Taxonomy" id="1848322"/>
    <lineage>
        <taxon>Bacteria</taxon>
        <taxon>Bacillati</taxon>
        <taxon>Actinomycetota</taxon>
        <taxon>Actinomycetes</taxon>
        <taxon>Streptosporangiales</taxon>
        <taxon>Streptosporangiaceae</taxon>
        <taxon>Nonomuraea</taxon>
    </lineage>
</organism>
<dbReference type="EMBL" id="SMKO01000039">
    <property type="protein sequence ID" value="TDD05375.1"/>
    <property type="molecule type" value="Genomic_DNA"/>
</dbReference>
<keyword evidence="5" id="KW-1185">Reference proteome</keyword>
<keyword evidence="4" id="KW-0255">Endonuclease</keyword>
<dbReference type="InterPro" id="IPR011856">
    <property type="entry name" value="tRNA_endonuc-like_dom_sf"/>
</dbReference>
<evidence type="ECO:0000256" key="2">
    <source>
        <dbReference type="SAM" id="MobiDB-lite"/>
    </source>
</evidence>
<evidence type="ECO:0000256" key="1">
    <source>
        <dbReference type="SAM" id="Coils"/>
    </source>
</evidence>
<accession>A0A4R4VSQ4</accession>
<dbReference type="InterPro" id="IPR007560">
    <property type="entry name" value="Restrct_endonuc_IV_Mrr"/>
</dbReference>
<dbReference type="InterPro" id="IPR052906">
    <property type="entry name" value="Type_IV_Methyl-Rstrct_Enzyme"/>
</dbReference>
<comment type="caution">
    <text evidence="4">The sequence shown here is derived from an EMBL/GenBank/DDBJ whole genome shotgun (WGS) entry which is preliminary data.</text>
</comment>
<dbReference type="AlphaFoldDB" id="A0A4R4VSQ4"/>
<keyword evidence="4" id="KW-0378">Hydrolase</keyword>
<evidence type="ECO:0000259" key="3">
    <source>
        <dbReference type="Pfam" id="PF04471"/>
    </source>
</evidence>
<dbReference type="GO" id="GO:0003677">
    <property type="term" value="F:DNA binding"/>
    <property type="evidence" value="ECO:0007669"/>
    <property type="project" value="InterPro"/>
</dbReference>
<dbReference type="Pfam" id="PF04471">
    <property type="entry name" value="Mrr_cat"/>
    <property type="match status" value="1"/>
</dbReference>
<evidence type="ECO:0000313" key="5">
    <source>
        <dbReference type="Proteomes" id="UP000295258"/>
    </source>
</evidence>
<evidence type="ECO:0000313" key="4">
    <source>
        <dbReference type="EMBL" id="TDD05375.1"/>
    </source>
</evidence>
<feature type="region of interest" description="Disordered" evidence="2">
    <location>
        <begin position="1"/>
        <end position="59"/>
    </location>
</feature>
<dbReference type="GO" id="GO:0009307">
    <property type="term" value="P:DNA restriction-modification system"/>
    <property type="evidence" value="ECO:0007669"/>
    <property type="project" value="InterPro"/>
</dbReference>
<gene>
    <name evidence="4" type="ORF">E1292_17045</name>
</gene>
<proteinExistence type="predicted"/>
<name>A0A4R4VSQ4_9ACTN</name>
<feature type="coiled-coil region" evidence="1">
    <location>
        <begin position="127"/>
        <end position="154"/>
    </location>
</feature>
<dbReference type="PANTHER" id="PTHR30015:SF7">
    <property type="entry name" value="TYPE IV METHYL-DIRECTED RESTRICTION ENZYME ECOKMRR"/>
    <property type="match status" value="1"/>
</dbReference>
<dbReference type="InterPro" id="IPR011335">
    <property type="entry name" value="Restrct_endonuc-II-like"/>
</dbReference>
<feature type="domain" description="Restriction endonuclease type IV Mrr" evidence="3">
    <location>
        <begin position="395"/>
        <end position="506"/>
    </location>
</feature>
<dbReference type="PANTHER" id="PTHR30015">
    <property type="entry name" value="MRR RESTRICTION SYSTEM PROTEIN"/>
    <property type="match status" value="1"/>
</dbReference>
<dbReference type="Proteomes" id="UP000295258">
    <property type="component" value="Unassembled WGS sequence"/>
</dbReference>
<keyword evidence="4" id="KW-0540">Nuclease</keyword>
<feature type="compositionally biased region" description="Basic and acidic residues" evidence="2">
    <location>
        <begin position="10"/>
        <end position="59"/>
    </location>
</feature>
<keyword evidence="1" id="KW-0175">Coiled coil</keyword>
<dbReference type="GO" id="GO:0015666">
    <property type="term" value="F:restriction endodeoxyribonuclease activity"/>
    <property type="evidence" value="ECO:0007669"/>
    <property type="project" value="TreeGrafter"/>
</dbReference>
<dbReference type="SUPFAM" id="SSF52980">
    <property type="entry name" value="Restriction endonuclease-like"/>
    <property type="match status" value="1"/>
</dbReference>